<evidence type="ECO:0000313" key="4">
    <source>
        <dbReference type="EMBL" id="PWQ96646.1"/>
    </source>
</evidence>
<dbReference type="InterPro" id="IPR042095">
    <property type="entry name" value="SUMF_sf"/>
</dbReference>
<dbReference type="Pfam" id="PF03781">
    <property type="entry name" value="FGE-sulfatase"/>
    <property type="match status" value="1"/>
</dbReference>
<dbReference type="GO" id="GO:0120147">
    <property type="term" value="F:formylglycine-generating oxidase activity"/>
    <property type="evidence" value="ECO:0007669"/>
    <property type="project" value="TreeGrafter"/>
</dbReference>
<dbReference type="PANTHER" id="PTHR23150">
    <property type="entry name" value="SULFATASE MODIFYING FACTOR 1, 2"/>
    <property type="match status" value="1"/>
</dbReference>
<dbReference type="PANTHER" id="PTHR23150:SF35">
    <property type="entry name" value="BLL6746 PROTEIN"/>
    <property type="match status" value="1"/>
</dbReference>
<name>A0A317CDP1_9GAMM</name>
<organism evidence="4 5">
    <name type="scientific">Leucothrix pacifica</name>
    <dbReference type="NCBI Taxonomy" id="1247513"/>
    <lineage>
        <taxon>Bacteria</taxon>
        <taxon>Pseudomonadati</taxon>
        <taxon>Pseudomonadota</taxon>
        <taxon>Gammaproteobacteria</taxon>
        <taxon>Thiotrichales</taxon>
        <taxon>Thiotrichaceae</taxon>
        <taxon>Leucothrix</taxon>
    </lineage>
</organism>
<evidence type="ECO:0000256" key="2">
    <source>
        <dbReference type="SAM" id="Phobius"/>
    </source>
</evidence>
<dbReference type="RefSeq" id="WP_109838036.1">
    <property type="nucleotide sequence ID" value="NZ_QGKM01000036.1"/>
</dbReference>
<feature type="region of interest" description="Disordered" evidence="1">
    <location>
        <begin position="368"/>
        <end position="390"/>
    </location>
</feature>
<proteinExistence type="predicted"/>
<accession>A0A317CDP1</accession>
<keyword evidence="2" id="KW-0812">Transmembrane</keyword>
<feature type="transmembrane region" description="Helical" evidence="2">
    <location>
        <begin position="95"/>
        <end position="116"/>
    </location>
</feature>
<gene>
    <name evidence="4" type="ORF">DKW60_12750</name>
</gene>
<sequence length="425" mass="47626">MSDKKPSEQKYISAKDSEEWSQVLHGEMTPDSDNETHAQAEIIRNYLIAKDEAKALDNLPAVDTLTTMSPDEARVVYQKASKEIHRRGTTWLTRLKSWFVPIALGGLSAAVVILWFQNSTSTGRSASATNDTGTQLPTPDADRYTFLGSDAELTKFPNMLLIPGGRIKMGCTKGWDDVVGGCRSNEFPAHYISVKPFEIAQHEVTVKQFTHFVDATNYVTNAERESRGCVYQDMSKPGHPFLMNPEYTWRNPGFEQDESHPVTCISWADTQAYLKWLNDETGGEYRLPTESEWEFAARGGKSTVYFWGTDAAVHLWANHNNDNDKWPYTATVGSFPANDYSIQDTAGNVWEWVQDCWHKTYDGAPTDGSAWESNCSKGKDTKTRRGGGWDAGVPGIRSAIRSSGAKNDRSNLYGFRVAHDYIEKK</sequence>
<keyword evidence="5" id="KW-1185">Reference proteome</keyword>
<protein>
    <recommendedName>
        <fullName evidence="3">Sulfatase-modifying factor enzyme-like domain-containing protein</fullName>
    </recommendedName>
</protein>
<evidence type="ECO:0000313" key="5">
    <source>
        <dbReference type="Proteomes" id="UP000245539"/>
    </source>
</evidence>
<dbReference type="Proteomes" id="UP000245539">
    <property type="component" value="Unassembled WGS sequence"/>
</dbReference>
<dbReference type="OrthoDB" id="9768004at2"/>
<keyword evidence="2" id="KW-0472">Membrane</keyword>
<comment type="caution">
    <text evidence="4">The sequence shown here is derived from an EMBL/GenBank/DDBJ whole genome shotgun (WGS) entry which is preliminary data.</text>
</comment>
<feature type="domain" description="Sulfatase-modifying factor enzyme-like" evidence="3">
    <location>
        <begin position="157"/>
        <end position="418"/>
    </location>
</feature>
<dbReference type="Gene3D" id="3.90.1580.10">
    <property type="entry name" value="paralog of FGE (formylglycine-generating enzyme)"/>
    <property type="match status" value="1"/>
</dbReference>
<evidence type="ECO:0000259" key="3">
    <source>
        <dbReference type="Pfam" id="PF03781"/>
    </source>
</evidence>
<dbReference type="EMBL" id="QGKM01000036">
    <property type="protein sequence ID" value="PWQ96646.1"/>
    <property type="molecule type" value="Genomic_DNA"/>
</dbReference>
<keyword evidence="2" id="KW-1133">Transmembrane helix</keyword>
<dbReference type="InterPro" id="IPR051043">
    <property type="entry name" value="Sulfatase_Mod_Factor_Kinase"/>
</dbReference>
<dbReference type="InterPro" id="IPR016187">
    <property type="entry name" value="CTDL_fold"/>
</dbReference>
<reference evidence="4 5" key="1">
    <citation type="submission" date="2018-05" db="EMBL/GenBank/DDBJ databases">
        <title>Leucothrix arctica sp. nov., isolated from Arctic seawater.</title>
        <authorList>
            <person name="Choi A."/>
            <person name="Baek K."/>
        </authorList>
    </citation>
    <scope>NUCLEOTIDE SEQUENCE [LARGE SCALE GENOMIC DNA]</scope>
    <source>
        <strain evidence="4 5">JCM 18388</strain>
    </source>
</reference>
<dbReference type="InterPro" id="IPR005532">
    <property type="entry name" value="SUMF_dom"/>
</dbReference>
<evidence type="ECO:0000256" key="1">
    <source>
        <dbReference type="SAM" id="MobiDB-lite"/>
    </source>
</evidence>
<dbReference type="AlphaFoldDB" id="A0A317CDP1"/>
<dbReference type="SUPFAM" id="SSF56436">
    <property type="entry name" value="C-type lectin-like"/>
    <property type="match status" value="1"/>
</dbReference>